<dbReference type="PANTHER" id="PTHR10907">
    <property type="entry name" value="REGUCALCIN"/>
    <property type="match status" value="1"/>
</dbReference>
<reference evidence="5 6" key="1">
    <citation type="submission" date="2019-09" db="EMBL/GenBank/DDBJ databases">
        <title>NBRP : Genome information of microbial organism related human and environment.</title>
        <authorList>
            <person name="Hattori M."/>
            <person name="Oshima K."/>
            <person name="Inaba H."/>
            <person name="Suda W."/>
            <person name="Sakamoto M."/>
            <person name="Iino T."/>
            <person name="Kitahara M."/>
            <person name="Oshida Y."/>
            <person name="Iida T."/>
            <person name="Kudo T."/>
            <person name="Itoh T."/>
            <person name="Ohkuma M."/>
        </authorList>
    </citation>
    <scope>NUCLEOTIDE SEQUENCE [LARGE SCALE GENOMIC DNA]</scope>
    <source>
        <strain evidence="5 6">Q-1</strain>
    </source>
</reference>
<feature type="binding site" evidence="3">
    <location>
        <position position="111"/>
    </location>
    <ligand>
        <name>substrate</name>
    </ligand>
</feature>
<sequence length="312" mass="33928">MLAEAYGRIACGCTLGEGIQWHEPSQTLWWTDIEKARLWRAKPDFPALERNPGAVIEATAIPLPERLCSFAFTKEPDVIAAAFASGLAFYHLEHRTIDWIARPELGKTGRRFNDGRADRAGRFWVGSMVEDEGIAGAASASLYCLDLDARLHLRQGGIAISNGLCFSPDGKKAYFADSPTRRIVVSDYDGKSGDRRAQRLFAQTPDGAFPDGAAIDAKGGLWSAFWGAGLVRHFAPDGRLMDDLSLPVPQPSCVCFAGPDLDYLCITTARAGLSAEALAMAPQSGDVFIYKIKQAGLPENRYEGLIPGKRSF</sequence>
<feature type="binding site" evidence="3">
    <location>
        <position position="211"/>
    </location>
    <ligand>
        <name>a divalent metal cation</name>
        <dbReference type="ChEBI" id="CHEBI:60240"/>
    </ligand>
</feature>
<dbReference type="PANTHER" id="PTHR10907:SF47">
    <property type="entry name" value="REGUCALCIN"/>
    <property type="match status" value="1"/>
</dbReference>
<dbReference type="GO" id="GO:0004341">
    <property type="term" value="F:gluconolactonase activity"/>
    <property type="evidence" value="ECO:0007669"/>
    <property type="project" value="TreeGrafter"/>
</dbReference>
<dbReference type="InterPro" id="IPR013658">
    <property type="entry name" value="SGL"/>
</dbReference>
<dbReference type="AlphaFoldDB" id="A0A5A7N7G6"/>
<dbReference type="PRINTS" id="PR01790">
    <property type="entry name" value="SMP30FAMILY"/>
</dbReference>
<evidence type="ECO:0000313" key="6">
    <source>
        <dbReference type="Proteomes" id="UP000324996"/>
    </source>
</evidence>
<feature type="binding site" evidence="3">
    <location>
        <position position="162"/>
    </location>
    <ligand>
        <name>a divalent metal cation</name>
        <dbReference type="ChEBI" id="CHEBI:60240"/>
    </ligand>
</feature>
<keyword evidence="6" id="KW-1185">Reference proteome</keyword>
<protein>
    <recommendedName>
        <fullName evidence="4">SMP-30/Gluconolactonase/LRE-like region domain-containing protein</fullName>
    </recommendedName>
</protein>
<feature type="binding site" evidence="3">
    <location>
        <position position="17"/>
    </location>
    <ligand>
        <name>a divalent metal cation</name>
        <dbReference type="ChEBI" id="CHEBI:60240"/>
    </ligand>
</feature>
<comment type="similarity">
    <text evidence="1">Belongs to the SMP-30/CGR1 family.</text>
</comment>
<organism evidence="5 6">
    <name type="scientific">Iodidimonas nitroreducens</name>
    <dbReference type="NCBI Taxonomy" id="1236968"/>
    <lineage>
        <taxon>Bacteria</taxon>
        <taxon>Pseudomonadati</taxon>
        <taxon>Pseudomonadota</taxon>
        <taxon>Alphaproteobacteria</taxon>
        <taxon>Iodidimonadales</taxon>
        <taxon>Iodidimonadaceae</taxon>
        <taxon>Iodidimonas</taxon>
    </lineage>
</organism>
<evidence type="ECO:0000259" key="4">
    <source>
        <dbReference type="Pfam" id="PF08450"/>
    </source>
</evidence>
<dbReference type="Gene3D" id="2.120.10.30">
    <property type="entry name" value="TolB, C-terminal domain"/>
    <property type="match status" value="1"/>
</dbReference>
<dbReference type="RefSeq" id="WP_042085102.1">
    <property type="nucleotide sequence ID" value="NZ_BKCN01000009.1"/>
</dbReference>
<keyword evidence="3" id="KW-0479">Metal-binding</keyword>
<evidence type="ECO:0000256" key="1">
    <source>
        <dbReference type="ARBA" id="ARBA00008853"/>
    </source>
</evidence>
<feature type="active site" description="Proton donor/acceptor" evidence="2">
    <location>
        <position position="211"/>
    </location>
</feature>
<dbReference type="Proteomes" id="UP000324996">
    <property type="component" value="Unassembled WGS sequence"/>
</dbReference>
<gene>
    <name evidence="5" type="ORF">JCM17846_19550</name>
</gene>
<dbReference type="InterPro" id="IPR005511">
    <property type="entry name" value="SMP-30"/>
</dbReference>
<keyword evidence="3" id="KW-0862">Zinc</keyword>
<dbReference type="Pfam" id="PF08450">
    <property type="entry name" value="SGL"/>
    <property type="match status" value="1"/>
</dbReference>
<evidence type="ECO:0000256" key="3">
    <source>
        <dbReference type="PIRSR" id="PIRSR605511-2"/>
    </source>
</evidence>
<dbReference type="SUPFAM" id="SSF63829">
    <property type="entry name" value="Calcium-dependent phosphotriesterase"/>
    <property type="match status" value="1"/>
</dbReference>
<proteinExistence type="inferred from homology"/>
<feature type="binding site" evidence="3">
    <location>
        <position position="131"/>
    </location>
    <ligand>
        <name>substrate</name>
    </ligand>
</feature>
<dbReference type="GO" id="GO:0005509">
    <property type="term" value="F:calcium ion binding"/>
    <property type="evidence" value="ECO:0007669"/>
    <property type="project" value="TreeGrafter"/>
</dbReference>
<accession>A0A5A7N7G6</accession>
<dbReference type="InterPro" id="IPR011042">
    <property type="entry name" value="6-blade_b-propeller_TolB-like"/>
</dbReference>
<name>A0A5A7N7G6_9PROT</name>
<comment type="caution">
    <text evidence="5">The sequence shown here is derived from an EMBL/GenBank/DDBJ whole genome shotgun (WGS) entry which is preliminary data.</text>
</comment>
<evidence type="ECO:0000313" key="5">
    <source>
        <dbReference type="EMBL" id="GER04273.1"/>
    </source>
</evidence>
<comment type="cofactor">
    <cofactor evidence="3">
        <name>Zn(2+)</name>
        <dbReference type="ChEBI" id="CHEBI:29105"/>
    </cofactor>
    <text evidence="3">Binds 1 divalent metal cation per subunit.</text>
</comment>
<evidence type="ECO:0000256" key="2">
    <source>
        <dbReference type="PIRSR" id="PIRSR605511-1"/>
    </source>
</evidence>
<feature type="binding site" evidence="3">
    <location>
        <position position="113"/>
    </location>
    <ligand>
        <name>substrate</name>
    </ligand>
</feature>
<dbReference type="EMBL" id="BKCN01000009">
    <property type="protein sequence ID" value="GER04273.1"/>
    <property type="molecule type" value="Genomic_DNA"/>
</dbReference>
<dbReference type="GO" id="GO:0019853">
    <property type="term" value="P:L-ascorbic acid biosynthetic process"/>
    <property type="evidence" value="ECO:0007669"/>
    <property type="project" value="TreeGrafter"/>
</dbReference>
<feature type="domain" description="SMP-30/Gluconolactonase/LRE-like region" evidence="4">
    <location>
        <begin position="15"/>
        <end position="270"/>
    </location>
</feature>